<dbReference type="Pfam" id="PF01757">
    <property type="entry name" value="Acyl_transf_3"/>
    <property type="match status" value="1"/>
</dbReference>
<keyword evidence="3" id="KW-0614">Plasmid</keyword>
<organism evidence="3 4">
    <name type="scientific">Hymenobacter qilianensis</name>
    <dbReference type="NCBI Taxonomy" id="1385715"/>
    <lineage>
        <taxon>Bacteria</taxon>
        <taxon>Pseudomonadati</taxon>
        <taxon>Bacteroidota</taxon>
        <taxon>Cytophagia</taxon>
        <taxon>Cytophagales</taxon>
        <taxon>Hymenobacteraceae</taxon>
        <taxon>Hymenobacter</taxon>
    </lineage>
</organism>
<evidence type="ECO:0000256" key="1">
    <source>
        <dbReference type="SAM" id="Phobius"/>
    </source>
</evidence>
<keyword evidence="3" id="KW-0012">Acyltransferase</keyword>
<keyword evidence="1" id="KW-0812">Transmembrane</keyword>
<dbReference type="EMBL" id="CP060785">
    <property type="protein sequence ID" value="QNP54253.1"/>
    <property type="molecule type" value="Genomic_DNA"/>
</dbReference>
<gene>
    <name evidence="3" type="ORF">H9L05_21505</name>
</gene>
<feature type="transmembrane region" description="Helical" evidence="1">
    <location>
        <begin position="276"/>
        <end position="299"/>
    </location>
</feature>
<dbReference type="KEGG" id="hqi:H9L05_21505"/>
<feature type="transmembrane region" description="Helical" evidence="1">
    <location>
        <begin position="7"/>
        <end position="25"/>
    </location>
</feature>
<feature type="transmembrane region" description="Helical" evidence="1">
    <location>
        <begin position="37"/>
        <end position="56"/>
    </location>
</feature>
<dbReference type="GO" id="GO:0016020">
    <property type="term" value="C:membrane"/>
    <property type="evidence" value="ECO:0007669"/>
    <property type="project" value="TreeGrafter"/>
</dbReference>
<dbReference type="InterPro" id="IPR050879">
    <property type="entry name" value="Acyltransferase_3"/>
</dbReference>
<dbReference type="AlphaFoldDB" id="A0A7H0H137"/>
<protein>
    <submittedName>
        <fullName evidence="3">Acyltransferase</fullName>
    </submittedName>
</protein>
<evidence type="ECO:0000259" key="2">
    <source>
        <dbReference type="Pfam" id="PF01757"/>
    </source>
</evidence>
<feature type="transmembrane region" description="Helical" evidence="1">
    <location>
        <begin position="213"/>
        <end position="231"/>
    </location>
</feature>
<keyword evidence="3" id="KW-0808">Transferase</keyword>
<keyword evidence="4" id="KW-1185">Reference proteome</keyword>
<feature type="transmembrane region" description="Helical" evidence="1">
    <location>
        <begin position="181"/>
        <end position="201"/>
    </location>
</feature>
<feature type="transmembrane region" description="Helical" evidence="1">
    <location>
        <begin position="314"/>
        <end position="336"/>
    </location>
</feature>
<keyword evidence="1" id="KW-1133">Transmembrane helix</keyword>
<dbReference type="RefSeq" id="WP_187734412.1">
    <property type="nucleotide sequence ID" value="NZ_BMFN01000005.1"/>
</dbReference>
<evidence type="ECO:0000313" key="4">
    <source>
        <dbReference type="Proteomes" id="UP000516093"/>
    </source>
</evidence>
<proteinExistence type="predicted"/>
<evidence type="ECO:0000313" key="3">
    <source>
        <dbReference type="EMBL" id="QNP54253.1"/>
    </source>
</evidence>
<name>A0A7H0H137_9BACT</name>
<keyword evidence="1" id="KW-0472">Membrane</keyword>
<feature type="transmembrane region" description="Helical" evidence="1">
    <location>
        <begin position="237"/>
        <end position="256"/>
    </location>
</feature>
<dbReference type="GO" id="GO:0009103">
    <property type="term" value="P:lipopolysaccharide biosynthetic process"/>
    <property type="evidence" value="ECO:0007669"/>
    <property type="project" value="TreeGrafter"/>
</dbReference>
<accession>A0A7H0H137</accession>
<feature type="domain" description="Acyltransferase 3" evidence="2">
    <location>
        <begin position="5"/>
        <end position="330"/>
    </location>
</feature>
<dbReference type="PANTHER" id="PTHR23028:SF53">
    <property type="entry name" value="ACYL_TRANSF_3 DOMAIN-CONTAINING PROTEIN"/>
    <property type="match status" value="1"/>
</dbReference>
<geneLocation type="plasmid" evidence="3 4">
    <name>p_unnamed1</name>
</geneLocation>
<dbReference type="Proteomes" id="UP000516093">
    <property type="component" value="Plasmid p_unnamed1"/>
</dbReference>
<reference evidence="3 4" key="1">
    <citation type="submission" date="2020-08" db="EMBL/GenBank/DDBJ databases">
        <title>Genome sequence of Hymenobacter qilianensis JCM 19763T.</title>
        <authorList>
            <person name="Hyun D.-W."/>
            <person name="Bae J.-W."/>
        </authorList>
    </citation>
    <scope>NUCLEOTIDE SEQUENCE [LARGE SCALE GENOMIC DNA]</scope>
    <source>
        <strain evidence="3 4">JCM 19763</strain>
        <plasmid evidence="3 4">p_unnamed1</plasmid>
    </source>
</reference>
<dbReference type="GO" id="GO:0016747">
    <property type="term" value="F:acyltransferase activity, transferring groups other than amino-acyl groups"/>
    <property type="evidence" value="ECO:0007669"/>
    <property type="project" value="InterPro"/>
</dbReference>
<dbReference type="InterPro" id="IPR002656">
    <property type="entry name" value="Acyl_transf_3_dom"/>
</dbReference>
<dbReference type="PANTHER" id="PTHR23028">
    <property type="entry name" value="ACETYLTRANSFERASE"/>
    <property type="match status" value="1"/>
</dbReference>
<sequence length="364" mass="41191">MRYIAQLDALRALAILFVLINHTVPKSHPLFTLSDKVSGPDIFFTLSGFLITALLLRDRQAVALQRTTKRGVFLRFFLKRALRLYPAYLLLLGLDFFWRGIPAANYGPYVSFTSNLVIYQQQDWGPLAHLWTMAVEQQFYLLWPFVLVLLPRPWLPYAMALFVGGGLYSQYAVPTTGFGHVLPHTCLDALGLGALLAWVVLEKPQYFNQVYRGLGGLALASIVLMLAQSAWGLDLYLNQRTLVAVLVVWLMAYFVVRGETKGGMVNAVFTAKPLLFIGKLSYGIYLYHLTVLSCAYPVLDRLNHYLPFYERGAYGYWLVESLLLIGAVAWGSWNYVERPLTAWSKHFVRNKTTPTRPRPALAAT</sequence>